<comment type="caution">
    <text evidence="9">The sequence shown here is derived from an EMBL/GenBank/DDBJ whole genome shotgun (WGS) entry which is preliminary data.</text>
</comment>
<dbReference type="Pfam" id="PF01368">
    <property type="entry name" value="DHH"/>
    <property type="match status" value="1"/>
</dbReference>
<dbReference type="GO" id="GO:0008855">
    <property type="term" value="F:exodeoxyribonuclease VII activity"/>
    <property type="evidence" value="ECO:0007669"/>
    <property type="project" value="UniProtKB-EC"/>
</dbReference>
<dbReference type="SUPFAM" id="SSF64182">
    <property type="entry name" value="DHH phosphoesterases"/>
    <property type="match status" value="1"/>
</dbReference>
<gene>
    <name evidence="9" type="primary">recJ</name>
    <name evidence="9" type="ORF">ACFSJ3_08090</name>
</gene>
<keyword evidence="3" id="KW-0540">Nuclease</keyword>
<evidence type="ECO:0000313" key="9">
    <source>
        <dbReference type="EMBL" id="MFD2095939.1"/>
    </source>
</evidence>
<evidence type="ECO:0000256" key="4">
    <source>
        <dbReference type="ARBA" id="ARBA00022801"/>
    </source>
</evidence>
<evidence type="ECO:0000259" key="7">
    <source>
        <dbReference type="Pfam" id="PF02272"/>
    </source>
</evidence>
<dbReference type="PANTHER" id="PTHR30255:SF2">
    <property type="entry name" value="SINGLE-STRANDED-DNA-SPECIFIC EXONUCLEASE RECJ"/>
    <property type="match status" value="1"/>
</dbReference>
<evidence type="ECO:0000259" key="6">
    <source>
        <dbReference type="Pfam" id="PF01368"/>
    </source>
</evidence>
<dbReference type="NCBIfam" id="TIGR00644">
    <property type="entry name" value="recJ"/>
    <property type="match status" value="1"/>
</dbReference>
<evidence type="ECO:0000256" key="1">
    <source>
        <dbReference type="ARBA" id="ARBA00005915"/>
    </source>
</evidence>
<dbReference type="Gene3D" id="3.10.310.30">
    <property type="match status" value="1"/>
</dbReference>
<evidence type="ECO:0000259" key="8">
    <source>
        <dbReference type="Pfam" id="PF17768"/>
    </source>
</evidence>
<dbReference type="Pfam" id="PF17768">
    <property type="entry name" value="RecJ_OB"/>
    <property type="match status" value="1"/>
</dbReference>
<dbReference type="RefSeq" id="WP_345340662.1">
    <property type="nucleotide sequence ID" value="NZ_BAABLI010000016.1"/>
</dbReference>
<keyword evidence="10" id="KW-1185">Reference proteome</keyword>
<keyword evidence="4 9" id="KW-0378">Hydrolase</keyword>
<name>A0ABW4XM31_9GAMM</name>
<evidence type="ECO:0000256" key="3">
    <source>
        <dbReference type="ARBA" id="ARBA00022722"/>
    </source>
</evidence>
<dbReference type="Proteomes" id="UP001597380">
    <property type="component" value="Unassembled WGS sequence"/>
</dbReference>
<dbReference type="Gene3D" id="3.90.1640.30">
    <property type="match status" value="1"/>
</dbReference>
<evidence type="ECO:0000313" key="10">
    <source>
        <dbReference type="Proteomes" id="UP001597380"/>
    </source>
</evidence>
<feature type="domain" description="DHHA1" evidence="7">
    <location>
        <begin position="359"/>
        <end position="452"/>
    </location>
</feature>
<evidence type="ECO:0000256" key="2">
    <source>
        <dbReference type="ARBA" id="ARBA00019841"/>
    </source>
</evidence>
<protein>
    <recommendedName>
        <fullName evidence="2">Single-stranded-DNA-specific exonuclease RecJ</fullName>
    </recommendedName>
</protein>
<reference evidence="10" key="1">
    <citation type="journal article" date="2019" name="Int. J. Syst. Evol. Microbiol.">
        <title>The Global Catalogue of Microorganisms (GCM) 10K type strain sequencing project: providing services to taxonomists for standard genome sequencing and annotation.</title>
        <authorList>
            <consortium name="The Broad Institute Genomics Platform"/>
            <consortium name="The Broad Institute Genome Sequencing Center for Infectious Disease"/>
            <person name="Wu L."/>
            <person name="Ma J."/>
        </authorList>
    </citation>
    <scope>NUCLEOTIDE SEQUENCE [LARGE SCALE GENOMIC DNA]</scope>
    <source>
        <strain evidence="10">CGMCC 1.10992</strain>
    </source>
</reference>
<dbReference type="InterPro" id="IPR051673">
    <property type="entry name" value="SSDNA_exonuclease_RecJ"/>
</dbReference>
<dbReference type="PANTHER" id="PTHR30255">
    <property type="entry name" value="SINGLE-STRANDED-DNA-SPECIFIC EXONUCLEASE RECJ"/>
    <property type="match status" value="1"/>
</dbReference>
<organism evidence="9 10">
    <name type="scientific">Corallincola platygyrae</name>
    <dbReference type="NCBI Taxonomy" id="1193278"/>
    <lineage>
        <taxon>Bacteria</taxon>
        <taxon>Pseudomonadati</taxon>
        <taxon>Pseudomonadota</taxon>
        <taxon>Gammaproteobacteria</taxon>
        <taxon>Alteromonadales</taxon>
        <taxon>Psychromonadaceae</taxon>
        <taxon>Corallincola</taxon>
    </lineage>
</organism>
<dbReference type="EMBL" id="JBHUHT010000010">
    <property type="protein sequence ID" value="MFD2095939.1"/>
    <property type="molecule type" value="Genomic_DNA"/>
</dbReference>
<accession>A0ABW4XM31</accession>
<dbReference type="NCBIfam" id="NF008290">
    <property type="entry name" value="PRK11070.1"/>
    <property type="match status" value="1"/>
</dbReference>
<dbReference type="InterPro" id="IPR038763">
    <property type="entry name" value="DHH_sf"/>
</dbReference>
<dbReference type="Pfam" id="PF02272">
    <property type="entry name" value="DHHA1"/>
    <property type="match status" value="1"/>
</dbReference>
<keyword evidence="5 9" id="KW-0269">Exonuclease</keyword>
<comment type="similarity">
    <text evidence="1">Belongs to the RecJ family.</text>
</comment>
<dbReference type="InterPro" id="IPR004610">
    <property type="entry name" value="RecJ"/>
</dbReference>
<feature type="domain" description="RecJ OB" evidence="8">
    <location>
        <begin position="467"/>
        <end position="571"/>
    </location>
</feature>
<dbReference type="InterPro" id="IPR041122">
    <property type="entry name" value="RecJ_OB"/>
</dbReference>
<dbReference type="InterPro" id="IPR003156">
    <property type="entry name" value="DHHA1_dom"/>
</dbReference>
<feature type="domain" description="DDH" evidence="6">
    <location>
        <begin position="71"/>
        <end position="231"/>
    </location>
</feature>
<dbReference type="InterPro" id="IPR001667">
    <property type="entry name" value="DDH_dom"/>
</dbReference>
<proteinExistence type="inferred from homology"/>
<evidence type="ECO:0000256" key="5">
    <source>
        <dbReference type="ARBA" id="ARBA00022839"/>
    </source>
</evidence>
<sequence>MSIRIERRPVPEVGVIDPSLSPLLQRIYASRQINSSQQLQRQTNHLAKPQQLKGLDQAIALLVDALDKRQKLLIVGDFDADGATSSALCVLALRAMGSADVDFLVPNRFDYGYGLSPEIANLAHQQGAELIITVDNGISSIAGVEAAKALGMRVLVTDHHLPGDELPAADAIVNPNQPGCGFPSKAMAGVGVAFYLLSALRTTLRQNDWFNKRQIAEPNLADWLDIVALGTVADVVPLDHNNRILVHQGLQRIRSGRCRPGIQALVDVSQRNQRQMTATDLGFALGPRLNAAGRLDDMALGINCLLCDDPYRAKEMAEELDTLNRSRREIEQGMEQEALKSLESLELAENQMPMGLCLFQPDWHQGVIGILASRIKERYYRPVLAFADAGDGELKGSARSIPGLHMRDLLDLIDTRHPGLIIKFGGHAMAAGLSIQRGAYELFKQAFESAIAEQLSEDDLSNVILSDGALGLHELTLDTAYQLREAGPWGQAFPEPMFDGEFWLLQQRIVGGKHLKMVLSPDNGQTAIDAIAFNVDTSVWPDPGVRKVLVAYQLDVNEFRGNISLQLRVQHLSPIYG</sequence>